<sequence>MDYDDSIDSDDGNQRFVFVIGPPGAGKATLAKQLAKEFDFAHVSVGELLRENADKDPAVGWHVQNSELLPSEFLFPLLREAFRDGPSGCPIVVDGFPRRMGEVRGFEKLFGVPHLVLFFHCPRDLAKARVMGRKDGRPGDTGEGFDKRYQEYLEHNPAILDYYGSTRGKDKLVEVRGDLPCCSMWCVLIQ</sequence>
<evidence type="ECO:0000313" key="6">
    <source>
        <dbReference type="Proteomes" id="UP001197093"/>
    </source>
</evidence>
<comment type="similarity">
    <text evidence="4">Belongs to the adenylate kinase family.</text>
</comment>
<comment type="caution">
    <text evidence="5">The sequence shown here is derived from an EMBL/GenBank/DDBJ whole genome shotgun (WGS) entry which is preliminary data.</text>
</comment>
<dbReference type="AlphaFoldDB" id="A0AAD4HVB8"/>
<dbReference type="Proteomes" id="UP001197093">
    <property type="component" value="Unassembled WGS sequence"/>
</dbReference>
<keyword evidence="6" id="KW-1185">Reference proteome</keyword>
<accession>A0AAD4HVB8</accession>
<evidence type="ECO:0000313" key="5">
    <source>
        <dbReference type="EMBL" id="KAG7288139.1"/>
    </source>
</evidence>
<name>A0AAD4HVB8_9PEZI</name>
<evidence type="ECO:0008006" key="7">
    <source>
        <dbReference type="Google" id="ProtNLM"/>
    </source>
</evidence>
<evidence type="ECO:0000256" key="3">
    <source>
        <dbReference type="ARBA" id="ARBA00022777"/>
    </source>
</evidence>
<keyword evidence="2" id="KW-0547">Nucleotide-binding</keyword>
<evidence type="ECO:0000256" key="1">
    <source>
        <dbReference type="ARBA" id="ARBA00022679"/>
    </source>
</evidence>
<dbReference type="GO" id="GO:0005524">
    <property type="term" value="F:ATP binding"/>
    <property type="evidence" value="ECO:0007669"/>
    <property type="project" value="InterPro"/>
</dbReference>
<dbReference type="InterPro" id="IPR000850">
    <property type="entry name" value="Adenylat/UMP-CMP_kin"/>
</dbReference>
<dbReference type="Gene3D" id="3.40.50.300">
    <property type="entry name" value="P-loop containing nucleotide triphosphate hydrolases"/>
    <property type="match status" value="1"/>
</dbReference>
<dbReference type="CDD" id="cd01428">
    <property type="entry name" value="ADK"/>
    <property type="match status" value="1"/>
</dbReference>
<keyword evidence="1 4" id="KW-0808">Transferase</keyword>
<gene>
    <name evidence="5" type="ORF">NEMBOFW57_007663</name>
</gene>
<dbReference type="EMBL" id="JAHCVI010000003">
    <property type="protein sequence ID" value="KAG7288139.1"/>
    <property type="molecule type" value="Genomic_DNA"/>
</dbReference>
<evidence type="ECO:0000256" key="2">
    <source>
        <dbReference type="ARBA" id="ARBA00022741"/>
    </source>
</evidence>
<keyword evidence="3 4" id="KW-0418">Kinase</keyword>
<proteinExistence type="inferred from homology"/>
<dbReference type="GO" id="GO:0006139">
    <property type="term" value="P:nucleobase-containing compound metabolic process"/>
    <property type="evidence" value="ECO:0007669"/>
    <property type="project" value="InterPro"/>
</dbReference>
<protein>
    <recommendedName>
        <fullName evidence="7">P-loop containing nucleoside triphosphate hydrolase protein</fullName>
    </recommendedName>
</protein>
<dbReference type="Pfam" id="PF00406">
    <property type="entry name" value="ADK"/>
    <property type="match status" value="1"/>
</dbReference>
<dbReference type="PANTHER" id="PTHR23359">
    <property type="entry name" value="NUCLEOTIDE KINASE"/>
    <property type="match status" value="1"/>
</dbReference>
<evidence type="ECO:0000256" key="4">
    <source>
        <dbReference type="RuleBase" id="RU003330"/>
    </source>
</evidence>
<dbReference type="InterPro" id="IPR027417">
    <property type="entry name" value="P-loop_NTPase"/>
</dbReference>
<organism evidence="5 6">
    <name type="scientific">Staphylotrichum longicolle</name>
    <dbReference type="NCBI Taxonomy" id="669026"/>
    <lineage>
        <taxon>Eukaryota</taxon>
        <taxon>Fungi</taxon>
        <taxon>Dikarya</taxon>
        <taxon>Ascomycota</taxon>
        <taxon>Pezizomycotina</taxon>
        <taxon>Sordariomycetes</taxon>
        <taxon>Sordariomycetidae</taxon>
        <taxon>Sordariales</taxon>
        <taxon>Chaetomiaceae</taxon>
        <taxon>Staphylotrichum</taxon>
    </lineage>
</organism>
<reference evidence="5" key="1">
    <citation type="submission" date="2023-02" db="EMBL/GenBank/DDBJ databases">
        <authorList>
            <person name="Palmer J.M."/>
        </authorList>
    </citation>
    <scope>NUCLEOTIDE SEQUENCE</scope>
    <source>
        <strain evidence="5">FW57</strain>
    </source>
</reference>
<dbReference type="PRINTS" id="PR00094">
    <property type="entry name" value="ADENYLTKNASE"/>
</dbReference>
<dbReference type="GO" id="GO:0019205">
    <property type="term" value="F:nucleobase-containing compound kinase activity"/>
    <property type="evidence" value="ECO:0007669"/>
    <property type="project" value="InterPro"/>
</dbReference>
<dbReference type="SUPFAM" id="SSF52540">
    <property type="entry name" value="P-loop containing nucleoside triphosphate hydrolases"/>
    <property type="match status" value="1"/>
</dbReference>